<dbReference type="Pfam" id="PF08491">
    <property type="entry name" value="SE"/>
    <property type="match status" value="1"/>
</dbReference>
<keyword evidence="9" id="KW-0812">Transmembrane</keyword>
<keyword evidence="6 9" id="KW-0274">FAD</keyword>
<comment type="caution">
    <text evidence="12">The sequence shown here is derived from an EMBL/GenBank/DDBJ whole genome shotgun (WGS) entry which is preliminary data.</text>
</comment>
<name>A0A9W8DUL8_9FUNG</name>
<sequence length="571" mass="62643">MIRGPARSRRYGATLALELNIIPLWLWATLPKSSNAQITSRRTASMVQTLSSSFLATDDQHPAELTACPEDSNVSHCTHPPHGQWDAIVVGAGVAGAAMAYALGTDGRKVLLIGKFGLARGSCTLAEPTLAHVSWTLGPIKRPRDLAEPDRIVGELMQPGGIQALQKLGLEDTIDNIDGITTQGYLVCYEGKQVTLNYPINPQTGKAYCGKSFHHGRFVQNLRRACQEVKSIKVVQATVNTLIENPILDRVVGVTYTLCGKKSGAVESAFAPITVVADGGASKFRQTYLKTEPVGRSQFYGFIIRDCPLPARENGHVILSKIAPVLMYQIDTYETRVLVDVPNAARQAHPGDIKSYLREQVLPDIPVVLRPKFAEAIETERLRSMPNRFLPSAMNTQDGLVYLGDALNMRHPLTGGGMTVALWDVVHLKDLLSKSVVESFYDSHLVMAQLSNFHWVRKSRSSAINILAQALYTLFSARDDPDLKVLREACFDYFRLGGTCITTPMGLLGGVFSSPLLLMYHFFAVVLYGMFCFLMNSAGPVAFVMNLGRAGSVLWMGCKVFLPLLWAELQS</sequence>
<evidence type="ECO:0000313" key="13">
    <source>
        <dbReference type="Proteomes" id="UP001150569"/>
    </source>
</evidence>
<evidence type="ECO:0000256" key="1">
    <source>
        <dbReference type="ARBA" id="ARBA00001974"/>
    </source>
</evidence>
<keyword evidence="9" id="KW-1133">Transmembrane helix</keyword>
<evidence type="ECO:0000256" key="8">
    <source>
        <dbReference type="ARBA" id="ARBA00023136"/>
    </source>
</evidence>
<protein>
    <recommendedName>
        <fullName evidence="4 9">Squalene monooxygenase</fullName>
        <ecNumber evidence="4 9">1.14.14.17</ecNumber>
    </recommendedName>
</protein>
<organism evidence="12 13">
    <name type="scientific">Tieghemiomyces parasiticus</name>
    <dbReference type="NCBI Taxonomy" id="78921"/>
    <lineage>
        <taxon>Eukaryota</taxon>
        <taxon>Fungi</taxon>
        <taxon>Fungi incertae sedis</taxon>
        <taxon>Zoopagomycota</taxon>
        <taxon>Kickxellomycotina</taxon>
        <taxon>Dimargaritomycetes</taxon>
        <taxon>Dimargaritales</taxon>
        <taxon>Dimargaritaceae</taxon>
        <taxon>Tieghemiomyces</taxon>
    </lineage>
</organism>
<evidence type="ECO:0000256" key="3">
    <source>
        <dbReference type="ARBA" id="ARBA00008802"/>
    </source>
</evidence>
<evidence type="ECO:0000259" key="11">
    <source>
        <dbReference type="Pfam" id="PF08491"/>
    </source>
</evidence>
<dbReference type="Proteomes" id="UP001150569">
    <property type="component" value="Unassembled WGS sequence"/>
</dbReference>
<dbReference type="SUPFAM" id="SSF51905">
    <property type="entry name" value="FAD/NAD(P)-binding domain"/>
    <property type="match status" value="1"/>
</dbReference>
<evidence type="ECO:0000256" key="10">
    <source>
        <dbReference type="SAM" id="SignalP"/>
    </source>
</evidence>
<keyword evidence="10" id="KW-0732">Signal</keyword>
<comment type="catalytic activity">
    <reaction evidence="9">
        <text>squalene + reduced [NADPH--hemoprotein reductase] + O2 = (S)-2,3-epoxysqualene + oxidized [NADPH--hemoprotein reductase] + H2O + H(+)</text>
        <dbReference type="Rhea" id="RHEA:25282"/>
        <dbReference type="Rhea" id="RHEA-COMP:11964"/>
        <dbReference type="Rhea" id="RHEA-COMP:11965"/>
        <dbReference type="ChEBI" id="CHEBI:15377"/>
        <dbReference type="ChEBI" id="CHEBI:15378"/>
        <dbReference type="ChEBI" id="CHEBI:15379"/>
        <dbReference type="ChEBI" id="CHEBI:15440"/>
        <dbReference type="ChEBI" id="CHEBI:15441"/>
        <dbReference type="ChEBI" id="CHEBI:57618"/>
        <dbReference type="ChEBI" id="CHEBI:58210"/>
        <dbReference type="EC" id="1.14.14.17"/>
    </reaction>
</comment>
<keyword evidence="5 9" id="KW-0285">Flavoprotein</keyword>
<evidence type="ECO:0000256" key="7">
    <source>
        <dbReference type="ARBA" id="ARBA00023002"/>
    </source>
</evidence>
<dbReference type="InterPro" id="IPR036188">
    <property type="entry name" value="FAD/NAD-bd_sf"/>
</dbReference>
<comment type="similarity">
    <text evidence="3 9">Belongs to the squalene monooxygenase family.</text>
</comment>
<keyword evidence="7 9" id="KW-0560">Oxidoreductase</keyword>
<gene>
    <name evidence="12" type="primary">ERG1_2</name>
    <name evidence="12" type="ORF">IWQ60_007369</name>
</gene>
<keyword evidence="9" id="KW-0256">Endoplasmic reticulum</keyword>
<comment type="caution">
    <text evidence="9">Lacks conserved residue(s) required for the propagation of feature annotation.</text>
</comment>
<dbReference type="GO" id="GO:0050660">
    <property type="term" value="F:flavin adenine dinucleotide binding"/>
    <property type="evidence" value="ECO:0007669"/>
    <property type="project" value="UniProtKB-UniRule"/>
</dbReference>
<accession>A0A9W8DUL8</accession>
<evidence type="ECO:0000256" key="5">
    <source>
        <dbReference type="ARBA" id="ARBA00022630"/>
    </source>
</evidence>
<dbReference type="OrthoDB" id="1678617at2759"/>
<dbReference type="GO" id="GO:0006696">
    <property type="term" value="P:ergosterol biosynthetic process"/>
    <property type="evidence" value="ECO:0007669"/>
    <property type="project" value="TreeGrafter"/>
</dbReference>
<comment type="function">
    <text evidence="9">Catalyzes the stereospecific oxidation of squalene to (S)-2,3-epoxysqualene, and is considered to be a rate-limiting enzyme in steroid biosynthesis.</text>
</comment>
<evidence type="ECO:0000256" key="6">
    <source>
        <dbReference type="ARBA" id="ARBA00022827"/>
    </source>
</evidence>
<dbReference type="PRINTS" id="PR00420">
    <property type="entry name" value="RNGMNOXGNASE"/>
</dbReference>
<dbReference type="PANTHER" id="PTHR10835:SF0">
    <property type="entry name" value="SQUALENE MONOOXYGENASE"/>
    <property type="match status" value="1"/>
</dbReference>
<evidence type="ECO:0000256" key="2">
    <source>
        <dbReference type="ARBA" id="ARBA00004154"/>
    </source>
</evidence>
<dbReference type="AlphaFoldDB" id="A0A9W8DUL8"/>
<keyword evidence="8 9" id="KW-0472">Membrane</keyword>
<feature type="chain" id="PRO_5040837035" description="Squalene monooxygenase" evidence="10">
    <location>
        <begin position="37"/>
        <end position="571"/>
    </location>
</feature>
<keyword evidence="13" id="KW-1185">Reference proteome</keyword>
<dbReference type="InterPro" id="IPR040125">
    <property type="entry name" value="Squalene_monox"/>
</dbReference>
<feature type="signal peptide" evidence="10">
    <location>
        <begin position="1"/>
        <end position="36"/>
    </location>
</feature>
<dbReference type="Gene3D" id="3.50.50.60">
    <property type="entry name" value="FAD/NAD(P)-binding domain"/>
    <property type="match status" value="1"/>
</dbReference>
<dbReference type="GO" id="GO:0004506">
    <property type="term" value="F:squalene monooxygenase activity"/>
    <property type="evidence" value="ECO:0007669"/>
    <property type="project" value="UniProtKB-UniRule"/>
</dbReference>
<proteinExistence type="inferred from homology"/>
<dbReference type="EC" id="1.14.14.17" evidence="4 9"/>
<comment type="cofactor">
    <cofactor evidence="1 9">
        <name>FAD</name>
        <dbReference type="ChEBI" id="CHEBI:57692"/>
    </cofactor>
</comment>
<dbReference type="PANTHER" id="PTHR10835">
    <property type="entry name" value="SQUALENE MONOOXYGENASE"/>
    <property type="match status" value="1"/>
</dbReference>
<dbReference type="EMBL" id="JANBPT010000488">
    <property type="protein sequence ID" value="KAJ1918965.1"/>
    <property type="molecule type" value="Genomic_DNA"/>
</dbReference>
<evidence type="ECO:0000313" key="12">
    <source>
        <dbReference type="EMBL" id="KAJ1918965.1"/>
    </source>
</evidence>
<reference evidence="12" key="1">
    <citation type="submission" date="2022-07" db="EMBL/GenBank/DDBJ databases">
        <title>Phylogenomic reconstructions and comparative analyses of Kickxellomycotina fungi.</title>
        <authorList>
            <person name="Reynolds N.K."/>
            <person name="Stajich J.E."/>
            <person name="Barry K."/>
            <person name="Grigoriev I.V."/>
            <person name="Crous P."/>
            <person name="Smith M.E."/>
        </authorList>
    </citation>
    <scope>NUCLEOTIDE SEQUENCE</scope>
    <source>
        <strain evidence="12">RSA 861</strain>
    </source>
</reference>
<evidence type="ECO:0000256" key="4">
    <source>
        <dbReference type="ARBA" id="ARBA00012312"/>
    </source>
</evidence>
<dbReference type="GO" id="GO:0005789">
    <property type="term" value="C:endoplasmic reticulum membrane"/>
    <property type="evidence" value="ECO:0007669"/>
    <property type="project" value="UniProtKB-SubCell"/>
</dbReference>
<dbReference type="InterPro" id="IPR013698">
    <property type="entry name" value="Squalene_epoxidase"/>
</dbReference>
<feature type="domain" description="Squalene epoxidase" evidence="11">
    <location>
        <begin position="270"/>
        <end position="537"/>
    </location>
</feature>
<feature type="transmembrane region" description="Helical" evidence="9">
    <location>
        <begin position="518"/>
        <end position="535"/>
    </location>
</feature>
<evidence type="ECO:0000256" key="9">
    <source>
        <dbReference type="RuleBase" id="RU367121"/>
    </source>
</evidence>
<comment type="subcellular location">
    <subcellularLocation>
        <location evidence="9">Endoplasmic reticulum membrane</location>
        <topology evidence="9">Multi-pass membrane protein</topology>
    </subcellularLocation>
    <subcellularLocation>
        <location evidence="2">Microsome membrane</location>
        <topology evidence="2">Multi-pass membrane protein</topology>
    </subcellularLocation>
</comment>